<accession>A0A0E9RE61</accession>
<evidence type="ECO:0000256" key="1">
    <source>
        <dbReference type="SAM" id="Phobius"/>
    </source>
</evidence>
<keyword evidence="1" id="KW-1133">Transmembrane helix</keyword>
<reference evidence="2" key="2">
    <citation type="journal article" date="2015" name="Fish Shellfish Immunol.">
        <title>Early steps in the European eel (Anguilla anguilla)-Vibrio vulnificus interaction in the gills: Role of the RtxA13 toxin.</title>
        <authorList>
            <person name="Callol A."/>
            <person name="Pajuelo D."/>
            <person name="Ebbesson L."/>
            <person name="Teles M."/>
            <person name="MacKenzie S."/>
            <person name="Amaro C."/>
        </authorList>
    </citation>
    <scope>NUCLEOTIDE SEQUENCE</scope>
</reference>
<proteinExistence type="predicted"/>
<name>A0A0E9RE61_ANGAN</name>
<keyword evidence="1" id="KW-0812">Transmembrane</keyword>
<organism evidence="2">
    <name type="scientific">Anguilla anguilla</name>
    <name type="common">European freshwater eel</name>
    <name type="synonym">Muraena anguilla</name>
    <dbReference type="NCBI Taxonomy" id="7936"/>
    <lineage>
        <taxon>Eukaryota</taxon>
        <taxon>Metazoa</taxon>
        <taxon>Chordata</taxon>
        <taxon>Craniata</taxon>
        <taxon>Vertebrata</taxon>
        <taxon>Euteleostomi</taxon>
        <taxon>Actinopterygii</taxon>
        <taxon>Neopterygii</taxon>
        <taxon>Teleostei</taxon>
        <taxon>Anguilliformes</taxon>
        <taxon>Anguillidae</taxon>
        <taxon>Anguilla</taxon>
    </lineage>
</organism>
<dbReference type="AlphaFoldDB" id="A0A0E9RE61"/>
<sequence length="34" mass="3691">MLSLTSKAESISCILASVVLKTLLSTAFFVKFIK</sequence>
<protein>
    <submittedName>
        <fullName evidence="2">Uncharacterized protein</fullName>
    </submittedName>
</protein>
<reference evidence="2" key="1">
    <citation type="submission" date="2014-11" db="EMBL/GenBank/DDBJ databases">
        <authorList>
            <person name="Amaro Gonzalez C."/>
        </authorList>
    </citation>
    <scope>NUCLEOTIDE SEQUENCE</scope>
</reference>
<feature type="transmembrane region" description="Helical" evidence="1">
    <location>
        <begin position="12"/>
        <end position="33"/>
    </location>
</feature>
<keyword evidence="1" id="KW-0472">Membrane</keyword>
<evidence type="ECO:0000313" key="2">
    <source>
        <dbReference type="EMBL" id="JAH27431.1"/>
    </source>
</evidence>
<dbReference type="EMBL" id="GBXM01081146">
    <property type="protein sequence ID" value="JAH27431.1"/>
    <property type="molecule type" value="Transcribed_RNA"/>
</dbReference>
<dbReference type="EMBL" id="GBXM01068691">
    <property type="protein sequence ID" value="JAH39886.1"/>
    <property type="molecule type" value="Transcribed_RNA"/>
</dbReference>